<keyword evidence="5" id="KW-0472">Membrane</keyword>
<name>A0A6P8TPW7_GYMAC</name>
<evidence type="ECO:0000256" key="1">
    <source>
        <dbReference type="ARBA" id="ARBA00004609"/>
    </source>
</evidence>
<dbReference type="Gene3D" id="2.10.60.10">
    <property type="entry name" value="CD59"/>
    <property type="match status" value="1"/>
</dbReference>
<evidence type="ECO:0000256" key="8">
    <source>
        <dbReference type="ARBA" id="ARBA00023288"/>
    </source>
</evidence>
<sequence>MYLIRYVALLEELSTMPDLPSVPCWHIWDLSLWKGPPMWCKCKKPQCLTCRQCPIGTSATCLSGKDIQCAANELCFQGELRFNGTEQVSLHKRGCLSSTLCGTLLDSNLLGEGFTAFLQCCAFNLCNGAASVQLSVTAALSAAMLSSLWGLL</sequence>
<evidence type="ECO:0000256" key="6">
    <source>
        <dbReference type="ARBA" id="ARBA00023157"/>
    </source>
</evidence>
<evidence type="ECO:0000256" key="2">
    <source>
        <dbReference type="ARBA" id="ARBA00022475"/>
    </source>
</evidence>
<dbReference type="InterPro" id="IPR046354">
    <property type="entry name" value="SPACA4/Bouncer"/>
</dbReference>
<dbReference type="PANTHER" id="PTHR47613">
    <property type="entry name" value="SPERM ACROSOME MEMBRANE-ASSOCIATED PROTEIN 4"/>
    <property type="match status" value="1"/>
</dbReference>
<keyword evidence="4" id="KW-0732">Signal</keyword>
<dbReference type="GeneID" id="117542542"/>
<keyword evidence="9" id="KW-1185">Reference proteome</keyword>
<gene>
    <name evidence="10" type="primary">LOC117542542</name>
</gene>
<dbReference type="AlphaFoldDB" id="A0A6P8TPW7"/>
<evidence type="ECO:0000256" key="4">
    <source>
        <dbReference type="ARBA" id="ARBA00022729"/>
    </source>
</evidence>
<keyword evidence="7" id="KW-0325">Glycoprotein</keyword>
<accession>A0A6P8TPW7</accession>
<protein>
    <submittedName>
        <fullName evidence="10">Sperm acrosome membrane-associated protein 4-like isoform X1</fullName>
    </submittedName>
</protein>
<dbReference type="Proteomes" id="UP000515161">
    <property type="component" value="Unplaced"/>
</dbReference>
<keyword evidence="8" id="KW-0449">Lipoprotein</keyword>
<dbReference type="PANTHER" id="PTHR47613:SF1">
    <property type="entry name" value="SPERM ACROSOME MEMBRANE-ASSOCIATED PROTEIN 4"/>
    <property type="match status" value="1"/>
</dbReference>
<dbReference type="KEGG" id="gacu:117542542"/>
<dbReference type="RefSeq" id="XP_034066153.1">
    <property type="nucleotide sequence ID" value="XM_034210262.1"/>
</dbReference>
<evidence type="ECO:0000256" key="5">
    <source>
        <dbReference type="ARBA" id="ARBA00023136"/>
    </source>
</evidence>
<evidence type="ECO:0000256" key="7">
    <source>
        <dbReference type="ARBA" id="ARBA00023180"/>
    </source>
</evidence>
<dbReference type="GO" id="GO:0035036">
    <property type="term" value="P:sperm-egg recognition"/>
    <property type="evidence" value="ECO:0007669"/>
    <property type="project" value="TreeGrafter"/>
</dbReference>
<evidence type="ECO:0000313" key="10">
    <source>
        <dbReference type="RefSeq" id="XP_034066153.1"/>
    </source>
</evidence>
<comment type="subcellular location">
    <subcellularLocation>
        <location evidence="1">Cell membrane</location>
        <topology evidence="1">Lipid-anchor</topology>
        <topology evidence="1">GPI-anchor</topology>
    </subcellularLocation>
</comment>
<dbReference type="GO" id="GO:0098552">
    <property type="term" value="C:side of membrane"/>
    <property type="evidence" value="ECO:0007669"/>
    <property type="project" value="UniProtKB-KW"/>
</dbReference>
<dbReference type="SUPFAM" id="SSF57302">
    <property type="entry name" value="Snake toxin-like"/>
    <property type="match status" value="1"/>
</dbReference>
<keyword evidence="2" id="KW-1003">Cell membrane</keyword>
<evidence type="ECO:0000256" key="3">
    <source>
        <dbReference type="ARBA" id="ARBA00022622"/>
    </source>
</evidence>
<dbReference type="InParanoid" id="A0A6P8TPW7"/>
<proteinExistence type="predicted"/>
<reference evidence="10" key="1">
    <citation type="submission" date="2025-08" db="UniProtKB">
        <authorList>
            <consortium name="RefSeq"/>
        </authorList>
    </citation>
    <scope>IDENTIFICATION</scope>
</reference>
<organism evidence="9 10">
    <name type="scientific">Gymnodraco acuticeps</name>
    <name type="common">Antarctic dragonfish</name>
    <dbReference type="NCBI Taxonomy" id="8218"/>
    <lineage>
        <taxon>Eukaryota</taxon>
        <taxon>Metazoa</taxon>
        <taxon>Chordata</taxon>
        <taxon>Craniata</taxon>
        <taxon>Vertebrata</taxon>
        <taxon>Euteleostomi</taxon>
        <taxon>Actinopterygii</taxon>
        <taxon>Neopterygii</taxon>
        <taxon>Teleostei</taxon>
        <taxon>Neoteleostei</taxon>
        <taxon>Acanthomorphata</taxon>
        <taxon>Eupercaria</taxon>
        <taxon>Perciformes</taxon>
        <taxon>Notothenioidei</taxon>
        <taxon>Bathydraconidae</taxon>
        <taxon>Gymnodraco</taxon>
    </lineage>
</organism>
<evidence type="ECO:0000313" key="9">
    <source>
        <dbReference type="Proteomes" id="UP000515161"/>
    </source>
</evidence>
<dbReference type="InterPro" id="IPR045860">
    <property type="entry name" value="Snake_toxin-like_sf"/>
</dbReference>
<dbReference type="OrthoDB" id="8835233at2759"/>
<keyword evidence="3" id="KW-0336">GPI-anchor</keyword>
<dbReference type="GO" id="GO:0005886">
    <property type="term" value="C:plasma membrane"/>
    <property type="evidence" value="ECO:0007669"/>
    <property type="project" value="UniProtKB-SubCell"/>
</dbReference>
<keyword evidence="6" id="KW-1015">Disulfide bond</keyword>